<keyword evidence="2" id="KW-1185">Reference proteome</keyword>
<reference evidence="1 2" key="1">
    <citation type="submission" date="2018-02" db="EMBL/GenBank/DDBJ databases">
        <authorList>
            <person name="Machado R.A."/>
        </authorList>
    </citation>
    <scope>NUCLEOTIDE SEQUENCE [LARGE SCALE GENOMIC DNA]</scope>
    <source>
        <strain evidence="1 2">DSM 19724</strain>
    </source>
</reference>
<sequence>MEKSLIFLKSINLDGVNIIMKVSYYYLLLFFSMPGLAEITPAITLPDRSKHHPVTTHELSENTLGVQLSSISSGRCHIKFQDFFMVQAVMKFILKNNHQ</sequence>
<dbReference type="AlphaFoldDB" id="A0A7X5QI36"/>
<gene>
    <name evidence="1" type="ORF">C5469_22770</name>
</gene>
<name>A0A7X5QI36_9GAMM</name>
<comment type="caution">
    <text evidence="1">The sequence shown here is derived from an EMBL/GenBank/DDBJ whole genome shotgun (WGS) entry which is preliminary data.</text>
</comment>
<evidence type="ECO:0000313" key="2">
    <source>
        <dbReference type="Proteomes" id="UP000591844"/>
    </source>
</evidence>
<dbReference type="EMBL" id="PUJW01000088">
    <property type="protein sequence ID" value="NHB94783.1"/>
    <property type="molecule type" value="Genomic_DNA"/>
</dbReference>
<dbReference type="Proteomes" id="UP000591844">
    <property type="component" value="Unassembled WGS sequence"/>
</dbReference>
<protein>
    <submittedName>
        <fullName evidence="1">Uncharacterized protein</fullName>
    </submittedName>
</protein>
<evidence type="ECO:0000313" key="1">
    <source>
        <dbReference type="EMBL" id="NHB94783.1"/>
    </source>
</evidence>
<proteinExistence type="predicted"/>
<accession>A0A7X5QI36</accession>
<organism evidence="1 2">
    <name type="scientific">Photorhabdus cinerea</name>
    <dbReference type="NCBI Taxonomy" id="471575"/>
    <lineage>
        <taxon>Bacteria</taxon>
        <taxon>Pseudomonadati</taxon>
        <taxon>Pseudomonadota</taxon>
        <taxon>Gammaproteobacteria</taxon>
        <taxon>Enterobacterales</taxon>
        <taxon>Morganellaceae</taxon>
        <taxon>Photorhabdus</taxon>
    </lineage>
</organism>